<keyword evidence="1" id="KW-1133">Transmembrane helix</keyword>
<comment type="caution">
    <text evidence="2">The sequence shown here is derived from an EMBL/GenBank/DDBJ whole genome shotgun (WGS) entry which is preliminary data.</text>
</comment>
<feature type="transmembrane region" description="Helical" evidence="1">
    <location>
        <begin position="43"/>
        <end position="66"/>
    </location>
</feature>
<keyword evidence="3" id="KW-1185">Reference proteome</keyword>
<sequence>MAVKTLSKAIVMSLSVVMVLELTACGTVFYPERKGTKSGSIDPIVAVADAVGLLFFFIPGIIAFAVDFSNGTIYLPHGKHSSLTPEELKSVSPNGKVDKKALSELVSKKVGLAVNLNSADLQVKAFSSEASLLTYLNANGLTLASL</sequence>
<reference evidence="3" key="1">
    <citation type="journal article" date="2019" name="Int. J. Syst. Evol. Microbiol.">
        <title>The Global Catalogue of Microorganisms (GCM) 10K type strain sequencing project: providing services to taxonomists for standard genome sequencing and annotation.</title>
        <authorList>
            <consortium name="The Broad Institute Genomics Platform"/>
            <consortium name="The Broad Institute Genome Sequencing Center for Infectious Disease"/>
            <person name="Wu L."/>
            <person name="Ma J."/>
        </authorList>
    </citation>
    <scope>NUCLEOTIDE SEQUENCE [LARGE SCALE GENOMIC DNA]</scope>
    <source>
        <strain evidence="3">KCTC 32239</strain>
    </source>
</reference>
<dbReference type="RefSeq" id="WP_189416907.1">
    <property type="nucleotide sequence ID" value="NZ_BMYZ01000001.1"/>
</dbReference>
<dbReference type="Proteomes" id="UP000619761">
    <property type="component" value="Unassembled WGS sequence"/>
</dbReference>
<protein>
    <submittedName>
        <fullName evidence="2">Uncharacterized protein</fullName>
    </submittedName>
</protein>
<keyword evidence="1" id="KW-0812">Transmembrane</keyword>
<evidence type="ECO:0000313" key="2">
    <source>
        <dbReference type="EMBL" id="GGY70152.1"/>
    </source>
</evidence>
<proteinExistence type="predicted"/>
<feature type="transmembrane region" description="Helical" evidence="1">
    <location>
        <begin position="9"/>
        <end position="31"/>
    </location>
</feature>
<organism evidence="2 3">
    <name type="scientific">Cellvibrio zantedeschiae</name>
    <dbReference type="NCBI Taxonomy" id="1237077"/>
    <lineage>
        <taxon>Bacteria</taxon>
        <taxon>Pseudomonadati</taxon>
        <taxon>Pseudomonadota</taxon>
        <taxon>Gammaproteobacteria</taxon>
        <taxon>Cellvibrionales</taxon>
        <taxon>Cellvibrionaceae</taxon>
        <taxon>Cellvibrio</taxon>
    </lineage>
</organism>
<evidence type="ECO:0000256" key="1">
    <source>
        <dbReference type="SAM" id="Phobius"/>
    </source>
</evidence>
<keyword evidence="1" id="KW-0472">Membrane</keyword>
<dbReference type="EMBL" id="BMYZ01000001">
    <property type="protein sequence ID" value="GGY70152.1"/>
    <property type="molecule type" value="Genomic_DNA"/>
</dbReference>
<gene>
    <name evidence="2" type="ORF">GCM10011613_13200</name>
</gene>
<evidence type="ECO:0000313" key="3">
    <source>
        <dbReference type="Proteomes" id="UP000619761"/>
    </source>
</evidence>
<name>A0ABQ3B0H2_9GAMM</name>
<accession>A0ABQ3B0H2</accession>